<proteinExistence type="predicted"/>
<sequence length="358" mass="38080">MLLLLALLGDWGIKCRRSDGPISIRWKNDATVVRASSTSSYIVPPSCGFCSGHRLVLMLAQNSVNVIAKNVNTFANQLAIEFPAVLPPSDDYIFWLVDLTNKTHVYANSNAFSITANDQTTGTSQTTSLTSNVPPPTTSPATPEHTTSAENPSTTAMDSPTSLSPTSLKDSPTSFDAVGQPHSTSESSTSSMITGSAATSLLLATKSSPISATSSSSSNSLAIDPPQTQPAIGASRKSMSGSSIAGIAIAAVFLLALGVVVWLCVRRSRRKPRVNLQPQEYLHTGEDEQESPQRSLRSEKLRTMSQDRHHGGQGGGDLELALRQNEALAVRIAALESDVRSSRMGSEWSHQSPPGYLD</sequence>
<feature type="compositionally biased region" description="Low complexity" evidence="1">
    <location>
        <begin position="183"/>
        <end position="192"/>
    </location>
</feature>
<evidence type="ECO:0000256" key="2">
    <source>
        <dbReference type="SAM" id="Phobius"/>
    </source>
</evidence>
<dbReference type="EMBL" id="JACAZI010000018">
    <property type="protein sequence ID" value="KAF7341333.1"/>
    <property type="molecule type" value="Genomic_DNA"/>
</dbReference>
<keyword evidence="2" id="KW-0812">Transmembrane</keyword>
<feature type="region of interest" description="Disordered" evidence="1">
    <location>
        <begin position="117"/>
        <end position="192"/>
    </location>
</feature>
<feature type="compositionally biased region" description="Polar residues" evidence="1">
    <location>
        <begin position="139"/>
        <end position="174"/>
    </location>
</feature>
<name>A0A8H6XHL2_9AGAR</name>
<gene>
    <name evidence="4" type="ORF">MVEN_01869700</name>
</gene>
<accession>A0A8H6XHL2</accession>
<dbReference type="AlphaFoldDB" id="A0A8H6XHL2"/>
<evidence type="ECO:0000313" key="5">
    <source>
        <dbReference type="Proteomes" id="UP000620124"/>
    </source>
</evidence>
<feature type="compositionally biased region" description="Basic and acidic residues" evidence="1">
    <location>
        <begin position="296"/>
        <end position="310"/>
    </location>
</feature>
<feature type="transmembrane region" description="Helical" evidence="2">
    <location>
        <begin position="244"/>
        <end position="265"/>
    </location>
</feature>
<feature type="region of interest" description="Disordered" evidence="1">
    <location>
        <begin position="209"/>
        <end position="237"/>
    </location>
</feature>
<dbReference type="PANTHER" id="PTHR16861">
    <property type="entry name" value="GLYCOPROTEIN 38"/>
    <property type="match status" value="1"/>
</dbReference>
<feature type="region of interest" description="Disordered" evidence="1">
    <location>
        <begin position="280"/>
        <end position="317"/>
    </location>
</feature>
<protein>
    <recommendedName>
        <fullName evidence="6">Mid2 domain-containing protein</fullName>
    </recommendedName>
</protein>
<evidence type="ECO:0000256" key="3">
    <source>
        <dbReference type="SAM" id="SignalP"/>
    </source>
</evidence>
<dbReference type="OrthoDB" id="3060271at2759"/>
<feature type="compositionally biased region" description="Low complexity" evidence="1">
    <location>
        <begin position="209"/>
        <end position="220"/>
    </location>
</feature>
<evidence type="ECO:0008006" key="6">
    <source>
        <dbReference type="Google" id="ProtNLM"/>
    </source>
</evidence>
<reference evidence="4" key="1">
    <citation type="submission" date="2020-05" db="EMBL/GenBank/DDBJ databases">
        <title>Mycena genomes resolve the evolution of fungal bioluminescence.</title>
        <authorList>
            <person name="Tsai I.J."/>
        </authorList>
    </citation>
    <scope>NUCLEOTIDE SEQUENCE</scope>
    <source>
        <strain evidence="4">CCC161011</strain>
    </source>
</reference>
<dbReference type="PANTHER" id="PTHR16861:SF4">
    <property type="entry name" value="SH3 DOMAIN PROTEIN (AFU_ORTHOLOGUE AFUA_1G13610)"/>
    <property type="match status" value="1"/>
</dbReference>
<keyword evidence="5" id="KW-1185">Reference proteome</keyword>
<keyword evidence="2" id="KW-0472">Membrane</keyword>
<keyword evidence="3" id="KW-0732">Signal</keyword>
<evidence type="ECO:0000256" key="1">
    <source>
        <dbReference type="SAM" id="MobiDB-lite"/>
    </source>
</evidence>
<feature type="compositionally biased region" description="Low complexity" evidence="1">
    <location>
        <begin position="119"/>
        <end position="131"/>
    </location>
</feature>
<dbReference type="Proteomes" id="UP000620124">
    <property type="component" value="Unassembled WGS sequence"/>
</dbReference>
<comment type="caution">
    <text evidence="4">The sequence shown here is derived from an EMBL/GenBank/DDBJ whole genome shotgun (WGS) entry which is preliminary data.</text>
</comment>
<evidence type="ECO:0000313" key="4">
    <source>
        <dbReference type="EMBL" id="KAF7341333.1"/>
    </source>
</evidence>
<keyword evidence="2" id="KW-1133">Transmembrane helix</keyword>
<organism evidence="4 5">
    <name type="scientific">Mycena venus</name>
    <dbReference type="NCBI Taxonomy" id="2733690"/>
    <lineage>
        <taxon>Eukaryota</taxon>
        <taxon>Fungi</taxon>
        <taxon>Dikarya</taxon>
        <taxon>Basidiomycota</taxon>
        <taxon>Agaricomycotina</taxon>
        <taxon>Agaricomycetes</taxon>
        <taxon>Agaricomycetidae</taxon>
        <taxon>Agaricales</taxon>
        <taxon>Marasmiineae</taxon>
        <taxon>Mycenaceae</taxon>
        <taxon>Mycena</taxon>
    </lineage>
</organism>
<feature type="signal peptide" evidence="3">
    <location>
        <begin position="1"/>
        <end position="15"/>
    </location>
</feature>
<feature type="chain" id="PRO_5034881938" description="Mid2 domain-containing protein" evidence="3">
    <location>
        <begin position="16"/>
        <end position="358"/>
    </location>
</feature>